<comment type="similarity">
    <text evidence="1 2">Belongs to the Dps family.</text>
</comment>
<dbReference type="GeneID" id="301125268"/>
<dbReference type="EMBL" id="LWBR01000006">
    <property type="protein sequence ID" value="KZN97696.1"/>
    <property type="molecule type" value="Genomic_DNA"/>
</dbReference>
<dbReference type="PROSITE" id="PS00819">
    <property type="entry name" value="DPS_2"/>
    <property type="match status" value="1"/>
</dbReference>
<dbReference type="PRINTS" id="PR01346">
    <property type="entry name" value="HELNAPAPROT"/>
</dbReference>
<dbReference type="InterPro" id="IPR002177">
    <property type="entry name" value="DPS_DNA-bd"/>
</dbReference>
<gene>
    <name evidence="4" type="ORF">AP3564_09510</name>
    <name evidence="5" type="ORF">AZI98_01725</name>
</gene>
<evidence type="ECO:0000313" key="4">
    <source>
        <dbReference type="EMBL" id="ASS90418.1"/>
    </source>
</evidence>
<sequence length="147" mass="16754">MSKQDLFQIVNKQIADWTVLYVKLHNFHWNVKGDQFFVLHEKFEELYNEAAGYIDELAERLLALGAKPVATIRESLEISSIKEAEGVETAEQMVQAVVDDFSAIIQDLDKGIKVAEEVNDEATGDMLLDIKVNLEKHNWMLKSFLGK</sequence>
<dbReference type="SUPFAM" id="SSF47240">
    <property type="entry name" value="Ferritin-like"/>
    <property type="match status" value="1"/>
</dbReference>
<dbReference type="RefSeq" id="WP_063386566.1">
    <property type="nucleotide sequence ID" value="NZ_CP017703.1"/>
</dbReference>
<evidence type="ECO:0000313" key="6">
    <source>
        <dbReference type="Proteomes" id="UP000076476"/>
    </source>
</evidence>
<dbReference type="OrthoDB" id="9797023at2"/>
<name>A0A165Z129_9BACI</name>
<dbReference type="GO" id="GO:0016722">
    <property type="term" value="F:oxidoreductase activity, acting on metal ions"/>
    <property type="evidence" value="ECO:0007669"/>
    <property type="project" value="InterPro"/>
</dbReference>
<dbReference type="InterPro" id="IPR008331">
    <property type="entry name" value="Ferritin_DPS_dom"/>
</dbReference>
<accession>A0A165Z129</accession>
<dbReference type="PIRSF" id="PIRSF005900">
    <property type="entry name" value="Dps"/>
    <property type="match status" value="1"/>
</dbReference>
<dbReference type="PANTHER" id="PTHR42932:SF1">
    <property type="entry name" value="GENERAL STRESS PROTEIN 20U"/>
    <property type="match status" value="1"/>
</dbReference>
<evidence type="ECO:0000256" key="2">
    <source>
        <dbReference type="RuleBase" id="RU003875"/>
    </source>
</evidence>
<dbReference type="KEGG" id="apak:AP3564_09510"/>
<dbReference type="STRING" id="33936.AZI98_01725"/>
<dbReference type="PROSITE" id="PS00818">
    <property type="entry name" value="DPS_1"/>
    <property type="match status" value="1"/>
</dbReference>
<dbReference type="Gene3D" id="1.20.1260.10">
    <property type="match status" value="1"/>
</dbReference>
<dbReference type="InterPro" id="IPR009078">
    <property type="entry name" value="Ferritin-like_SF"/>
</dbReference>
<dbReference type="GO" id="GO:0008199">
    <property type="term" value="F:ferric iron binding"/>
    <property type="evidence" value="ECO:0007669"/>
    <property type="project" value="InterPro"/>
</dbReference>
<keyword evidence="6" id="KW-1185">Reference proteome</keyword>
<dbReference type="Pfam" id="PF00210">
    <property type="entry name" value="Ferritin"/>
    <property type="match status" value="1"/>
</dbReference>
<dbReference type="Proteomes" id="UP000214606">
    <property type="component" value="Chromosome"/>
</dbReference>
<organism evidence="5 6">
    <name type="scientific">Aeribacillus pallidus</name>
    <dbReference type="NCBI Taxonomy" id="33936"/>
    <lineage>
        <taxon>Bacteria</taxon>
        <taxon>Bacillati</taxon>
        <taxon>Bacillota</taxon>
        <taxon>Bacilli</taxon>
        <taxon>Bacillales</taxon>
        <taxon>Bacillaceae</taxon>
        <taxon>Aeribacillus</taxon>
    </lineage>
</organism>
<reference evidence="5 6" key="1">
    <citation type="submission" date="2016-04" db="EMBL/GenBank/DDBJ databases">
        <title>Draft genome sequence of Aeribacillus pallidus 8m3 from petroleum reservoir.</title>
        <authorList>
            <person name="Poltaraus A.B."/>
            <person name="Nazina T.N."/>
            <person name="Tourova T.P."/>
            <person name="Malakho S.M."/>
            <person name="Korshunova A.V."/>
            <person name="Sokolova D.S."/>
        </authorList>
    </citation>
    <scope>NUCLEOTIDE SEQUENCE [LARGE SCALE GENOMIC DNA]</scope>
    <source>
        <strain evidence="5 6">8m3</strain>
    </source>
</reference>
<accession>A0A161WCK7</accession>
<dbReference type="Proteomes" id="UP000076476">
    <property type="component" value="Unassembled WGS sequence"/>
</dbReference>
<dbReference type="InterPro" id="IPR023188">
    <property type="entry name" value="DPS_DNA-bd_CS"/>
</dbReference>
<feature type="domain" description="Ferritin/DPS" evidence="3">
    <location>
        <begin position="10"/>
        <end position="147"/>
    </location>
</feature>
<dbReference type="InterPro" id="IPR012347">
    <property type="entry name" value="Ferritin-like"/>
</dbReference>
<dbReference type="CDD" id="cd01043">
    <property type="entry name" value="DPS"/>
    <property type="match status" value="1"/>
</dbReference>
<dbReference type="EMBL" id="CP017703">
    <property type="protein sequence ID" value="ASS90418.1"/>
    <property type="molecule type" value="Genomic_DNA"/>
</dbReference>
<dbReference type="PANTHER" id="PTHR42932">
    <property type="entry name" value="GENERAL STRESS PROTEIN 20U"/>
    <property type="match status" value="1"/>
</dbReference>
<evidence type="ECO:0000313" key="7">
    <source>
        <dbReference type="Proteomes" id="UP000214606"/>
    </source>
</evidence>
<protein>
    <submittedName>
        <fullName evidence="5">DNA starvation/stationary phase protection protein</fullName>
    </submittedName>
</protein>
<reference evidence="4 7" key="2">
    <citation type="submission" date="2016-10" db="EMBL/GenBank/DDBJ databases">
        <title>The whole genome sequencing and assembly of Aeribacillus pallidus KCTC3564 strain.</title>
        <authorList>
            <person name="Lee Y.-J."/>
            <person name="Park M.-K."/>
            <person name="Yi H."/>
            <person name="Bahn Y.-S."/>
            <person name="Kim J.F."/>
            <person name="Lee D.-W."/>
        </authorList>
    </citation>
    <scope>NUCLEOTIDE SEQUENCE [LARGE SCALE GENOMIC DNA]</scope>
    <source>
        <strain evidence="4 7">KCTC3564</strain>
    </source>
</reference>
<evidence type="ECO:0000259" key="3">
    <source>
        <dbReference type="Pfam" id="PF00210"/>
    </source>
</evidence>
<proteinExistence type="inferred from homology"/>
<evidence type="ECO:0000313" key="5">
    <source>
        <dbReference type="EMBL" id="KZN97696.1"/>
    </source>
</evidence>
<evidence type="ECO:0000256" key="1">
    <source>
        <dbReference type="ARBA" id="ARBA00009497"/>
    </source>
</evidence>
<dbReference type="AlphaFoldDB" id="A0A165Z129"/>